<keyword evidence="7" id="KW-0564">Palmitate</keyword>
<evidence type="ECO:0000256" key="1">
    <source>
        <dbReference type="ARBA" id="ARBA00002841"/>
    </source>
</evidence>
<reference evidence="10" key="1">
    <citation type="submission" date="2021-03" db="EMBL/GenBank/DDBJ databases">
        <title>Proteiniclasticum marinus sp. nov., isolated from tidal flat sediment.</title>
        <authorList>
            <person name="Namirimu T."/>
            <person name="Yang J.-A."/>
            <person name="Yang S.-H."/>
            <person name="Kim Y.-J."/>
            <person name="Kwon K.K."/>
        </authorList>
    </citation>
    <scope>NUCLEOTIDE SEQUENCE</scope>
    <source>
        <strain evidence="10">SCR006</strain>
    </source>
</reference>
<evidence type="ECO:0000313" key="10">
    <source>
        <dbReference type="EMBL" id="MBO1263468.1"/>
    </source>
</evidence>
<dbReference type="InterPro" id="IPR024370">
    <property type="entry name" value="PBP_domain"/>
</dbReference>
<evidence type="ECO:0000256" key="8">
    <source>
        <dbReference type="ARBA" id="ARBA00023288"/>
    </source>
</evidence>
<comment type="subunit">
    <text evidence="4">The complex is composed of two ATP-binding proteins (PstB), two transmembrane proteins (PstC and PstA) and a solute-binding protein (PstS).</text>
</comment>
<dbReference type="SUPFAM" id="SSF53850">
    <property type="entry name" value="Periplasmic binding protein-like II"/>
    <property type="match status" value="1"/>
</dbReference>
<evidence type="ECO:0000313" key="11">
    <source>
        <dbReference type="Proteomes" id="UP000664218"/>
    </source>
</evidence>
<dbReference type="Gene3D" id="3.40.190.10">
    <property type="entry name" value="Periplasmic binding protein-like II"/>
    <property type="match status" value="2"/>
</dbReference>
<evidence type="ECO:0000256" key="6">
    <source>
        <dbReference type="ARBA" id="ARBA00022729"/>
    </source>
</evidence>
<organism evidence="10 11">
    <name type="scientific">Proteiniclasticum aestuarii</name>
    <dbReference type="NCBI Taxonomy" id="2817862"/>
    <lineage>
        <taxon>Bacteria</taxon>
        <taxon>Bacillati</taxon>
        <taxon>Bacillota</taxon>
        <taxon>Clostridia</taxon>
        <taxon>Eubacteriales</taxon>
        <taxon>Clostridiaceae</taxon>
        <taxon>Proteiniclasticum</taxon>
    </lineage>
</organism>
<dbReference type="PANTHER" id="PTHR30570:SF1">
    <property type="entry name" value="PHOSPHATE-BINDING PROTEIN PSTS"/>
    <property type="match status" value="1"/>
</dbReference>
<dbReference type="GO" id="GO:0005886">
    <property type="term" value="C:plasma membrane"/>
    <property type="evidence" value="ECO:0007669"/>
    <property type="project" value="UniProtKB-SubCell"/>
</dbReference>
<dbReference type="RefSeq" id="WP_207597991.1">
    <property type="nucleotide sequence ID" value="NZ_JAFNJU010000001.1"/>
</dbReference>
<dbReference type="PROSITE" id="PS51257">
    <property type="entry name" value="PROKAR_LIPOPROTEIN"/>
    <property type="match status" value="1"/>
</dbReference>
<sequence>MNKTRTITIALILSVFIISGCADVTEKAEKLSFTPETYPVVDGSTVTIPLSEVLASRLMDLPREEARQYVLHNKTHEGYINLIEKNADIIFVTSPSEEELDMAKNHDVELEVVPIVSEAFVFLTGKDNPISGLSLEEIRGIYSGKIKSWKEMGGPDMDIVAYQRPVNSGSQTGFLNLVMKDLTPMEAPMEQTIAGMGELIDSVAAYTDSPNGIGYSYYYYTSEMWGNERVKLLEVNGVEPNPQTITSGEYPLKTAYYAVIRGDEPEDSPVRKMISYLLSEEGQAMAEEAGYVRIKENP</sequence>
<keyword evidence="8" id="KW-0449">Lipoprotein</keyword>
<dbReference type="GO" id="GO:0006817">
    <property type="term" value="P:phosphate ion transport"/>
    <property type="evidence" value="ECO:0007669"/>
    <property type="project" value="UniProtKB-KW"/>
</dbReference>
<evidence type="ECO:0000256" key="7">
    <source>
        <dbReference type="ARBA" id="ARBA00023139"/>
    </source>
</evidence>
<feature type="domain" description="PBP" evidence="9">
    <location>
        <begin position="75"/>
        <end position="281"/>
    </location>
</feature>
<evidence type="ECO:0000256" key="3">
    <source>
        <dbReference type="ARBA" id="ARBA00008725"/>
    </source>
</evidence>
<keyword evidence="6" id="KW-0732">Signal</keyword>
<accession>A0A939H9X4</accession>
<gene>
    <name evidence="10" type="ORF">J3A84_00245</name>
</gene>
<evidence type="ECO:0000256" key="2">
    <source>
        <dbReference type="ARBA" id="ARBA00004193"/>
    </source>
</evidence>
<name>A0A939H9X4_9CLOT</name>
<dbReference type="PANTHER" id="PTHR30570">
    <property type="entry name" value="PERIPLASMIC PHOSPHATE BINDING COMPONENT OF PHOSPHATE ABC TRANSPORTER"/>
    <property type="match status" value="1"/>
</dbReference>
<keyword evidence="11" id="KW-1185">Reference proteome</keyword>
<dbReference type="EMBL" id="JAFNJU010000001">
    <property type="protein sequence ID" value="MBO1263468.1"/>
    <property type="molecule type" value="Genomic_DNA"/>
</dbReference>
<proteinExistence type="inferred from homology"/>
<comment type="function">
    <text evidence="1">Part of the ABC transporter complex PstSACB involved in phosphate import.</text>
</comment>
<dbReference type="Proteomes" id="UP000664218">
    <property type="component" value="Unassembled WGS sequence"/>
</dbReference>
<comment type="subcellular location">
    <subcellularLocation>
        <location evidence="2">Cell membrane</location>
        <topology evidence="2">Lipid-anchor</topology>
    </subcellularLocation>
</comment>
<dbReference type="Pfam" id="PF12849">
    <property type="entry name" value="PBP_like_2"/>
    <property type="match status" value="1"/>
</dbReference>
<dbReference type="InterPro" id="IPR050811">
    <property type="entry name" value="Phosphate_ABC_transporter"/>
</dbReference>
<evidence type="ECO:0000256" key="5">
    <source>
        <dbReference type="ARBA" id="ARBA00022592"/>
    </source>
</evidence>
<keyword evidence="5" id="KW-0592">Phosphate transport</keyword>
<evidence type="ECO:0000259" key="9">
    <source>
        <dbReference type="Pfam" id="PF12849"/>
    </source>
</evidence>
<comment type="similarity">
    <text evidence="3">Belongs to the PstS family.</text>
</comment>
<comment type="caution">
    <text evidence="10">The sequence shown here is derived from an EMBL/GenBank/DDBJ whole genome shotgun (WGS) entry which is preliminary data.</text>
</comment>
<keyword evidence="5" id="KW-0813">Transport</keyword>
<evidence type="ECO:0000256" key="4">
    <source>
        <dbReference type="ARBA" id="ARBA00011529"/>
    </source>
</evidence>
<protein>
    <submittedName>
        <fullName evidence="10">Substrate-binding domain-containing protein</fullName>
    </submittedName>
</protein>
<dbReference type="AlphaFoldDB" id="A0A939H9X4"/>